<sequence>MALYCVLRSTEYIVVRDLFFGIPYDVSRHQKSCRFLLSLLRNLGTAVIL</sequence>
<proteinExistence type="predicted"/>
<protein>
    <submittedName>
        <fullName evidence="1">Str. FM013</fullName>
    </submittedName>
</protein>
<organism evidence="1 2">
    <name type="scientific">Penicillium camemberti (strain FM 013)</name>
    <dbReference type="NCBI Taxonomy" id="1429867"/>
    <lineage>
        <taxon>Eukaryota</taxon>
        <taxon>Fungi</taxon>
        <taxon>Dikarya</taxon>
        <taxon>Ascomycota</taxon>
        <taxon>Pezizomycotina</taxon>
        <taxon>Eurotiomycetes</taxon>
        <taxon>Eurotiomycetidae</taxon>
        <taxon>Eurotiales</taxon>
        <taxon>Aspergillaceae</taxon>
        <taxon>Penicillium</taxon>
    </lineage>
</organism>
<accession>A0A0G4PLE7</accession>
<name>A0A0G4PLE7_PENC3</name>
<dbReference type="EMBL" id="HG793154">
    <property type="protein sequence ID" value="CRL27255.1"/>
    <property type="molecule type" value="Genomic_DNA"/>
</dbReference>
<evidence type="ECO:0000313" key="1">
    <source>
        <dbReference type="EMBL" id="CRL27255.1"/>
    </source>
</evidence>
<evidence type="ECO:0000313" key="2">
    <source>
        <dbReference type="Proteomes" id="UP000053732"/>
    </source>
</evidence>
<dbReference type="Proteomes" id="UP000053732">
    <property type="component" value="Unassembled WGS sequence"/>
</dbReference>
<keyword evidence="2" id="KW-1185">Reference proteome</keyword>
<dbReference type="AlphaFoldDB" id="A0A0G4PLE7"/>
<gene>
    <name evidence="1" type="ORF">PCAMFM013_S021g000170</name>
</gene>
<reference evidence="1 2" key="1">
    <citation type="journal article" date="2014" name="Nat. Commun.">
        <title>Multiple recent horizontal transfers of a large genomic region in cheese making fungi.</title>
        <authorList>
            <person name="Cheeseman K."/>
            <person name="Ropars J."/>
            <person name="Renault P."/>
            <person name="Dupont J."/>
            <person name="Gouzy J."/>
            <person name="Branca A."/>
            <person name="Abraham A.L."/>
            <person name="Ceppi M."/>
            <person name="Conseiller E."/>
            <person name="Debuchy R."/>
            <person name="Malagnac F."/>
            <person name="Goarin A."/>
            <person name="Silar P."/>
            <person name="Lacoste S."/>
            <person name="Sallet E."/>
            <person name="Bensimon A."/>
            <person name="Giraud T."/>
            <person name="Brygoo Y."/>
        </authorList>
    </citation>
    <scope>NUCLEOTIDE SEQUENCE [LARGE SCALE GENOMIC DNA]</scope>
    <source>
        <strain evidence="2">FM 013</strain>
    </source>
</reference>